<evidence type="ECO:0000256" key="2">
    <source>
        <dbReference type="ARBA" id="ARBA00022741"/>
    </source>
</evidence>
<dbReference type="InterPro" id="IPR027417">
    <property type="entry name" value="P-loop_NTPase"/>
</dbReference>
<dbReference type="InterPro" id="IPR003593">
    <property type="entry name" value="AAA+_ATPase"/>
</dbReference>
<dbReference type="GO" id="GO:0005524">
    <property type="term" value="F:ATP binding"/>
    <property type="evidence" value="ECO:0007669"/>
    <property type="project" value="UniProtKB-KW"/>
</dbReference>
<keyword evidence="6" id="KW-1185">Reference proteome</keyword>
<protein>
    <submittedName>
        <fullName evidence="5">Type II/IV secretion system protein</fullName>
    </submittedName>
</protein>
<dbReference type="InterPro" id="IPR007831">
    <property type="entry name" value="T2SS_GspE_N"/>
</dbReference>
<dbReference type="SUPFAM" id="SSF52540">
    <property type="entry name" value="P-loop containing nucleoside triphosphate hydrolases"/>
    <property type="match status" value="1"/>
</dbReference>
<dbReference type="InterPro" id="IPR037257">
    <property type="entry name" value="T2SS_E_N_sf"/>
</dbReference>
<dbReference type="SUPFAM" id="SSF160246">
    <property type="entry name" value="EspE N-terminal domain-like"/>
    <property type="match status" value="1"/>
</dbReference>
<dbReference type="FunFam" id="3.40.50.300:FF:000398">
    <property type="entry name" value="Type IV pilus assembly ATPase PilB"/>
    <property type="match status" value="1"/>
</dbReference>
<dbReference type="PROSITE" id="PS00662">
    <property type="entry name" value="T2SP_E"/>
    <property type="match status" value="1"/>
</dbReference>
<keyword evidence="2" id="KW-0547">Nucleotide-binding</keyword>
<feature type="domain" description="Bacterial type II secretion system protein E" evidence="4">
    <location>
        <begin position="394"/>
        <end position="408"/>
    </location>
</feature>
<dbReference type="Gene3D" id="3.30.300.160">
    <property type="entry name" value="Type II secretion system, protein E, N-terminal domain"/>
    <property type="match status" value="1"/>
</dbReference>
<dbReference type="KEGG" id="bbae:FRD01_21505"/>
<dbReference type="Gene3D" id="3.30.450.90">
    <property type="match status" value="1"/>
</dbReference>
<dbReference type="GO" id="GO:0016887">
    <property type="term" value="F:ATP hydrolysis activity"/>
    <property type="evidence" value="ECO:0007669"/>
    <property type="project" value="TreeGrafter"/>
</dbReference>
<dbReference type="OrthoDB" id="9805147at2"/>
<dbReference type="GO" id="GO:0005886">
    <property type="term" value="C:plasma membrane"/>
    <property type="evidence" value="ECO:0007669"/>
    <property type="project" value="TreeGrafter"/>
</dbReference>
<accession>A0A5B8XXM3</accession>
<organism evidence="5 6">
    <name type="scientific">Microvenator marinus</name>
    <dbReference type="NCBI Taxonomy" id="2600177"/>
    <lineage>
        <taxon>Bacteria</taxon>
        <taxon>Deltaproteobacteria</taxon>
        <taxon>Bradymonadales</taxon>
        <taxon>Microvenatoraceae</taxon>
        <taxon>Microvenator</taxon>
    </lineage>
</organism>
<evidence type="ECO:0000256" key="3">
    <source>
        <dbReference type="ARBA" id="ARBA00022840"/>
    </source>
</evidence>
<sequence>MLNAEQIKQIRHTEAAVRATLLKERAGVQNRRSSQFEVSPVEILTSYEFVTADGKVLDEDLVMTLIAEDANVPWVKPDPLKLNADLIAETMTRPFARRHTCVPLRKDDGKVVIAVENPYDEVLIQQLKDVVRAPVQIVVSARSDIQRIITEVYGFRTSISAAAEGATSGLNVGNLEQLVKLTNVGEIEATDKPVVNAVEYLLHYALDQRASDIHIEPKREHSVVRLRIDGVLHNIYTLPRVVHPAFVSRLKMLSRMDIAEKRRPQDGRIKTQRDHREVELRVSTLPVAFGEKVVIRVFDPQALIQSLDTVGFYKEDLTIWRKFISRPTGLVLVTGPTGSGKTTTLYSTLKELAGPDVNITTVEDPIEMIYEEFNQVLVQRRIDVTFAAALRTILRQDPDIIMVGEIRDTETAQMAVQAALTGHLVFSTMHTNDTAATVTRLIELGVEPFLLASTLVGTMAQRLVRRICSGCKTSTFLTREQIDLLDIKLPPGTDQKLPVFYGEGCVKCRSTGYFGRVGLFELMSVDDTIRKLVGARASAPDIRRAARANGMMSLRESAIKRMAQGVTTFEEVMAVTFEG</sequence>
<dbReference type="PANTHER" id="PTHR30258:SF13">
    <property type="entry name" value="SECRETION PATHWAY ATPASE-RELATED"/>
    <property type="match status" value="1"/>
</dbReference>
<gene>
    <name evidence="5" type="ORF">FRD01_21505</name>
</gene>
<reference evidence="5 6" key="1">
    <citation type="submission" date="2019-08" db="EMBL/GenBank/DDBJ databases">
        <authorList>
            <person name="Liang Q."/>
        </authorList>
    </citation>
    <scope>NUCLEOTIDE SEQUENCE [LARGE SCALE GENOMIC DNA]</scope>
    <source>
        <strain evidence="5 6">V1718</strain>
    </source>
</reference>
<evidence type="ECO:0000313" key="5">
    <source>
        <dbReference type="EMBL" id="QED30385.1"/>
    </source>
</evidence>
<dbReference type="Gene3D" id="3.40.50.300">
    <property type="entry name" value="P-loop containing nucleotide triphosphate hydrolases"/>
    <property type="match status" value="1"/>
</dbReference>
<evidence type="ECO:0000259" key="4">
    <source>
        <dbReference type="PROSITE" id="PS00662"/>
    </source>
</evidence>
<dbReference type="Proteomes" id="UP000321595">
    <property type="component" value="Chromosome"/>
</dbReference>
<dbReference type="AlphaFoldDB" id="A0A5B8XXM3"/>
<evidence type="ECO:0000313" key="6">
    <source>
        <dbReference type="Proteomes" id="UP000321595"/>
    </source>
</evidence>
<proteinExistence type="inferred from homology"/>
<dbReference type="Pfam" id="PF00437">
    <property type="entry name" value="T2SSE"/>
    <property type="match status" value="1"/>
</dbReference>
<dbReference type="SMART" id="SM00382">
    <property type="entry name" value="AAA"/>
    <property type="match status" value="1"/>
</dbReference>
<dbReference type="EMBL" id="CP042467">
    <property type="protein sequence ID" value="QED30385.1"/>
    <property type="molecule type" value="Genomic_DNA"/>
</dbReference>
<evidence type="ECO:0000256" key="1">
    <source>
        <dbReference type="ARBA" id="ARBA00006611"/>
    </source>
</evidence>
<comment type="similarity">
    <text evidence="1">Belongs to the GSP E family.</text>
</comment>
<dbReference type="CDD" id="cd01129">
    <property type="entry name" value="PulE-GspE-like"/>
    <property type="match status" value="1"/>
</dbReference>
<dbReference type="PANTHER" id="PTHR30258">
    <property type="entry name" value="TYPE II SECRETION SYSTEM PROTEIN GSPE-RELATED"/>
    <property type="match status" value="1"/>
</dbReference>
<dbReference type="Pfam" id="PF05157">
    <property type="entry name" value="MshEN"/>
    <property type="match status" value="1"/>
</dbReference>
<keyword evidence="3" id="KW-0067">ATP-binding</keyword>
<name>A0A5B8XXM3_9DELT</name>
<dbReference type="InterPro" id="IPR001482">
    <property type="entry name" value="T2SS/T4SS_dom"/>
</dbReference>